<keyword evidence="3 6" id="KW-1133">Transmembrane helix</keyword>
<feature type="transmembrane region" description="Helical" evidence="6">
    <location>
        <begin position="599"/>
        <end position="617"/>
    </location>
</feature>
<feature type="region of interest" description="Disordered" evidence="5">
    <location>
        <begin position="119"/>
        <end position="201"/>
    </location>
</feature>
<keyword evidence="4 6" id="KW-0472">Membrane</keyword>
<evidence type="ECO:0000256" key="6">
    <source>
        <dbReference type="SAM" id="Phobius"/>
    </source>
</evidence>
<feature type="transmembrane region" description="Helical" evidence="6">
    <location>
        <begin position="85"/>
        <end position="104"/>
    </location>
</feature>
<keyword evidence="8" id="KW-1185">Reference proteome</keyword>
<feature type="transmembrane region" description="Helical" evidence="6">
    <location>
        <begin position="42"/>
        <end position="65"/>
    </location>
</feature>
<keyword evidence="2 6" id="KW-0812">Transmembrane</keyword>
<dbReference type="InterPro" id="IPR003689">
    <property type="entry name" value="ZIP"/>
</dbReference>
<evidence type="ECO:0000256" key="5">
    <source>
        <dbReference type="SAM" id="MobiDB-lite"/>
    </source>
</evidence>
<feature type="transmembrane region" description="Helical" evidence="6">
    <location>
        <begin position="12"/>
        <end position="30"/>
    </location>
</feature>
<evidence type="ECO:0000256" key="1">
    <source>
        <dbReference type="ARBA" id="ARBA00004141"/>
    </source>
</evidence>
<dbReference type="GO" id="GO:0005385">
    <property type="term" value="F:zinc ion transmembrane transporter activity"/>
    <property type="evidence" value="ECO:0007669"/>
    <property type="project" value="TreeGrafter"/>
</dbReference>
<dbReference type="PANTHER" id="PTHR11040">
    <property type="entry name" value="ZINC/IRON TRANSPORTER"/>
    <property type="match status" value="1"/>
</dbReference>
<feature type="compositionally biased region" description="Polar residues" evidence="5">
    <location>
        <begin position="178"/>
        <end position="192"/>
    </location>
</feature>
<dbReference type="PANTHER" id="PTHR11040:SF44">
    <property type="entry name" value="PROTEIN ZNTC-RELATED"/>
    <property type="match status" value="1"/>
</dbReference>
<dbReference type="OrthoDB" id="448280at2759"/>
<dbReference type="GO" id="GO:0005886">
    <property type="term" value="C:plasma membrane"/>
    <property type="evidence" value="ECO:0007669"/>
    <property type="project" value="TreeGrafter"/>
</dbReference>
<dbReference type="Pfam" id="PF02535">
    <property type="entry name" value="Zip"/>
    <property type="match status" value="3"/>
</dbReference>
<feature type="transmembrane region" description="Helical" evidence="6">
    <location>
        <begin position="525"/>
        <end position="545"/>
    </location>
</feature>
<evidence type="ECO:0000256" key="3">
    <source>
        <dbReference type="ARBA" id="ARBA00022989"/>
    </source>
</evidence>
<dbReference type="AlphaFoldDB" id="A0A4S8MH99"/>
<dbReference type="Proteomes" id="UP000297245">
    <property type="component" value="Unassembled WGS sequence"/>
</dbReference>
<sequence length="619" mass="66116">MKDSETLEQRLGAMAAILVISLFAVSFPAISQWSKRISIPRILFFVGKHFGTGVILSTAFCHLLQDAFESLTNPEVKQTYPRVGSQTGFIILGALIVIFLIEYISTSYVDYLHEDPSAPPSSADSPIHSRSQSPTPTQSLVLSAPPSETTPLLQASPTHSAASSDCSVHSTHDHSTNRRPNPSHSSHISPQTSHPPHPTLNSRLQQHYLSSILTNNPRHSRSSDSFYIINDLKDHLNNGEYQLVTSGTGKGNCVCVCVCPAGSGSTSSAGVDDGGILGERGRKKRSKLIVRSPSRDHHHRRTDSGATSSSSNSHVSSHHHRASIARVGRQRQVVGILVLQLGIMIHSFVIGLTLAITSGSEFTTLVTAIVFHQLFEGLSLGIRIAALPPPVPRHPLSLEDSVDSELDADLEAHEISETRSGSGGNLLPTHRSKFGSSSTTALAPAKPNADDERLESKRSWLCFGRRRESKETGKTRRGETKKGRNRAWLQPLLSFLFAITTPVGMGLGMVLFGSSKKAQPDQTQMLLTQGLMCAISAGMLIYAATVEMIAGDFVFGNLGGGGHGHGHSHGEELFEGQGDGGEGEGAGEAAEHVTPTKKVFAVGSMLAGVVAMGLIGLGE</sequence>
<evidence type="ECO:0000313" key="8">
    <source>
        <dbReference type="Proteomes" id="UP000297245"/>
    </source>
</evidence>
<feature type="compositionally biased region" description="Gly residues" evidence="5">
    <location>
        <begin position="577"/>
        <end position="586"/>
    </location>
</feature>
<gene>
    <name evidence="7" type="ORF">K435DRAFT_717637</name>
</gene>
<evidence type="ECO:0000256" key="4">
    <source>
        <dbReference type="ARBA" id="ARBA00023136"/>
    </source>
</evidence>
<reference evidence="7 8" key="1">
    <citation type="journal article" date="2019" name="Nat. Ecol. Evol.">
        <title>Megaphylogeny resolves global patterns of mushroom evolution.</title>
        <authorList>
            <person name="Varga T."/>
            <person name="Krizsan K."/>
            <person name="Foldi C."/>
            <person name="Dima B."/>
            <person name="Sanchez-Garcia M."/>
            <person name="Sanchez-Ramirez S."/>
            <person name="Szollosi G.J."/>
            <person name="Szarkandi J.G."/>
            <person name="Papp V."/>
            <person name="Albert L."/>
            <person name="Andreopoulos W."/>
            <person name="Angelini C."/>
            <person name="Antonin V."/>
            <person name="Barry K.W."/>
            <person name="Bougher N.L."/>
            <person name="Buchanan P."/>
            <person name="Buyck B."/>
            <person name="Bense V."/>
            <person name="Catcheside P."/>
            <person name="Chovatia M."/>
            <person name="Cooper J."/>
            <person name="Damon W."/>
            <person name="Desjardin D."/>
            <person name="Finy P."/>
            <person name="Geml J."/>
            <person name="Haridas S."/>
            <person name="Hughes K."/>
            <person name="Justo A."/>
            <person name="Karasinski D."/>
            <person name="Kautmanova I."/>
            <person name="Kiss B."/>
            <person name="Kocsube S."/>
            <person name="Kotiranta H."/>
            <person name="LaButti K.M."/>
            <person name="Lechner B.E."/>
            <person name="Liimatainen K."/>
            <person name="Lipzen A."/>
            <person name="Lukacs Z."/>
            <person name="Mihaltcheva S."/>
            <person name="Morgado L.N."/>
            <person name="Niskanen T."/>
            <person name="Noordeloos M.E."/>
            <person name="Ohm R.A."/>
            <person name="Ortiz-Santana B."/>
            <person name="Ovrebo C."/>
            <person name="Racz N."/>
            <person name="Riley R."/>
            <person name="Savchenko A."/>
            <person name="Shiryaev A."/>
            <person name="Soop K."/>
            <person name="Spirin V."/>
            <person name="Szebenyi C."/>
            <person name="Tomsovsky M."/>
            <person name="Tulloss R.E."/>
            <person name="Uehling J."/>
            <person name="Grigoriev I.V."/>
            <person name="Vagvolgyi C."/>
            <person name="Papp T."/>
            <person name="Martin F.M."/>
            <person name="Miettinen O."/>
            <person name="Hibbett D.S."/>
            <person name="Nagy L.G."/>
        </authorList>
    </citation>
    <scope>NUCLEOTIDE SEQUENCE [LARGE SCALE GENOMIC DNA]</scope>
    <source>
        <strain evidence="7 8">CBS 962.96</strain>
    </source>
</reference>
<feature type="region of interest" description="Disordered" evidence="5">
    <location>
        <begin position="264"/>
        <end position="324"/>
    </location>
</feature>
<feature type="region of interest" description="Disordered" evidence="5">
    <location>
        <begin position="414"/>
        <end position="453"/>
    </location>
</feature>
<feature type="region of interest" description="Disordered" evidence="5">
    <location>
        <begin position="565"/>
        <end position="590"/>
    </location>
</feature>
<evidence type="ECO:0000256" key="2">
    <source>
        <dbReference type="ARBA" id="ARBA00022692"/>
    </source>
</evidence>
<comment type="subcellular location">
    <subcellularLocation>
        <location evidence="1">Membrane</location>
        <topology evidence="1">Multi-pass membrane protein</topology>
    </subcellularLocation>
</comment>
<dbReference type="EMBL" id="ML179081">
    <property type="protein sequence ID" value="THV02047.1"/>
    <property type="molecule type" value="Genomic_DNA"/>
</dbReference>
<feature type="transmembrane region" description="Helical" evidence="6">
    <location>
        <begin position="333"/>
        <end position="356"/>
    </location>
</feature>
<protein>
    <submittedName>
        <fullName evidence="7">Zip-domain-containing protein</fullName>
    </submittedName>
</protein>
<feature type="transmembrane region" description="Helical" evidence="6">
    <location>
        <begin position="492"/>
        <end position="513"/>
    </location>
</feature>
<organism evidence="7 8">
    <name type="scientific">Dendrothele bispora (strain CBS 962.96)</name>
    <dbReference type="NCBI Taxonomy" id="1314807"/>
    <lineage>
        <taxon>Eukaryota</taxon>
        <taxon>Fungi</taxon>
        <taxon>Dikarya</taxon>
        <taxon>Basidiomycota</taxon>
        <taxon>Agaricomycotina</taxon>
        <taxon>Agaricomycetes</taxon>
        <taxon>Agaricomycetidae</taxon>
        <taxon>Agaricales</taxon>
        <taxon>Agaricales incertae sedis</taxon>
        <taxon>Dendrothele</taxon>
    </lineage>
</organism>
<name>A0A4S8MH99_DENBC</name>
<feature type="compositionally biased region" description="Polar residues" evidence="5">
    <location>
        <begin position="128"/>
        <end position="169"/>
    </location>
</feature>
<accession>A0A4S8MH99</accession>
<evidence type="ECO:0000313" key="7">
    <source>
        <dbReference type="EMBL" id="THV02047.1"/>
    </source>
</evidence>
<proteinExistence type="predicted"/>